<keyword evidence="2" id="KW-0472">Membrane</keyword>
<dbReference type="InterPro" id="IPR004843">
    <property type="entry name" value="Calcineurin-like_PHP"/>
</dbReference>
<keyword evidence="2" id="KW-0812">Transmembrane</keyword>
<dbReference type="Gene3D" id="3.60.21.10">
    <property type="match status" value="1"/>
</dbReference>
<dbReference type="EMBL" id="CP045226">
    <property type="protein sequence ID" value="QFS42648.1"/>
    <property type="molecule type" value="Genomic_DNA"/>
</dbReference>
<dbReference type="PANTHER" id="PTHR22953:SF153">
    <property type="entry name" value="PURPLE ACID PHOSPHATASE"/>
    <property type="match status" value="1"/>
</dbReference>
<protein>
    <submittedName>
        <fullName evidence="4">Metallophosphoesterase</fullName>
    </submittedName>
</protein>
<keyword evidence="5" id="KW-1185">Reference proteome</keyword>
<feature type="domain" description="Calcineurin-like phosphoesterase" evidence="3">
    <location>
        <begin position="188"/>
        <end position="492"/>
    </location>
</feature>
<dbReference type="InterPro" id="IPR029052">
    <property type="entry name" value="Metallo-depent_PP-like"/>
</dbReference>
<evidence type="ECO:0000259" key="3">
    <source>
        <dbReference type="Pfam" id="PF00149"/>
    </source>
</evidence>
<dbReference type="InterPro" id="IPR039331">
    <property type="entry name" value="PAPs-like"/>
</dbReference>
<evidence type="ECO:0000256" key="2">
    <source>
        <dbReference type="SAM" id="Phobius"/>
    </source>
</evidence>
<dbReference type="GO" id="GO:0003993">
    <property type="term" value="F:acid phosphatase activity"/>
    <property type="evidence" value="ECO:0007669"/>
    <property type="project" value="InterPro"/>
</dbReference>
<dbReference type="AlphaFoldDB" id="A0A5P8VQD6"/>
<feature type="transmembrane region" description="Helical" evidence="2">
    <location>
        <begin position="35"/>
        <end position="56"/>
    </location>
</feature>
<accession>A0A5P8VQD6</accession>
<dbReference type="Proteomes" id="UP000326678">
    <property type="component" value="Chromosome Gxm1"/>
</dbReference>
<keyword evidence="1" id="KW-0732">Signal</keyword>
<sequence>MPLQEIYMYQDFGELVLPKKFGMLLMLRRKSRRKIFSVAMLVLVICFTLLSVRSFGQIIMTSAPQLLTDPFLQLPTDTSVQVVWFTEFAGVNHTVTYGENLKQTAKANTTKLSRTREDQESRVANQIKDGQVYQKPVWRDIWRHEAEVIGLTPGLRVNYRITSVREDGETVNSDVFTLAATPKADTPLKILLTSDHQLKPMTAANLQKVVETVGRVDGVWFAGDLVNVSDRASEWFDDNGGGALFPGLQGRAKYDMTHDGVKTTYTAGQIIQHAPMFTCIGNHEVMGRFARTGSLNDEFDDTIPRAVAQRTYRDKSLIDNSFNTNTYEEIFSLPKSKEGGKKYYAVSFGDVRLVVLYATNMWRTPSLNGKHKGRYREAERDLNNPEDWGYGQVIYEPIAKGSKQYNWLEAELNSPEFKQAKYKVVMFHHPPHTLGDNIVPAYTEPVQIIERDDNNIKAVRYEYPKDADYIIRDVVPILEAANVQLVFYGHSHLWNRFVSPSGMHFLETSNVGNTYGAAWGDRKREVPIGYQEDYVKLGDPNGLEPIVPTISPLLGEDGKAMPYISSNDITVFSIFDTGAGTISSYRFDTRKPDSEVLKFDEFKLK</sequence>
<evidence type="ECO:0000256" key="1">
    <source>
        <dbReference type="ARBA" id="ARBA00022729"/>
    </source>
</evidence>
<dbReference type="KEGG" id="nsh:GXM_00121"/>
<proteinExistence type="predicted"/>
<name>A0A5P8VQD6_9NOSO</name>
<dbReference type="Pfam" id="PF00149">
    <property type="entry name" value="Metallophos"/>
    <property type="match status" value="1"/>
</dbReference>
<evidence type="ECO:0000313" key="4">
    <source>
        <dbReference type="EMBL" id="QFS42648.1"/>
    </source>
</evidence>
<gene>
    <name evidence="4" type="ORF">GXM_00121</name>
</gene>
<dbReference type="PANTHER" id="PTHR22953">
    <property type="entry name" value="ACID PHOSPHATASE RELATED"/>
    <property type="match status" value="1"/>
</dbReference>
<organism evidence="4 5">
    <name type="scientific">Nostoc sphaeroides CCNUC1</name>
    <dbReference type="NCBI Taxonomy" id="2653204"/>
    <lineage>
        <taxon>Bacteria</taxon>
        <taxon>Bacillati</taxon>
        <taxon>Cyanobacteriota</taxon>
        <taxon>Cyanophyceae</taxon>
        <taxon>Nostocales</taxon>
        <taxon>Nostocaceae</taxon>
        <taxon>Nostoc</taxon>
    </lineage>
</organism>
<dbReference type="SUPFAM" id="SSF56300">
    <property type="entry name" value="Metallo-dependent phosphatases"/>
    <property type="match status" value="1"/>
</dbReference>
<keyword evidence="2" id="KW-1133">Transmembrane helix</keyword>
<reference evidence="4 5" key="1">
    <citation type="submission" date="2019-10" db="EMBL/GenBank/DDBJ databases">
        <title>Genomic and transcriptomic insights into the perfect genentic adaptation of a filamentous nitrogen-fixing cyanobacterium to rice fields.</title>
        <authorList>
            <person name="Chen Z."/>
        </authorList>
    </citation>
    <scope>NUCLEOTIDE SEQUENCE [LARGE SCALE GENOMIC DNA]</scope>
    <source>
        <strain evidence="4">CCNUC1</strain>
    </source>
</reference>
<evidence type="ECO:0000313" key="5">
    <source>
        <dbReference type="Proteomes" id="UP000326678"/>
    </source>
</evidence>